<dbReference type="EMBL" id="CP006867">
    <property type="protein sequence ID" value="ALU12344.1"/>
    <property type="molecule type" value="Genomic_DNA"/>
</dbReference>
<organism evidence="1 2">
    <name type="scientific">Ignicoccus islandicus DSM 13165</name>
    <dbReference type="NCBI Taxonomy" id="940295"/>
    <lineage>
        <taxon>Archaea</taxon>
        <taxon>Thermoproteota</taxon>
        <taxon>Thermoprotei</taxon>
        <taxon>Desulfurococcales</taxon>
        <taxon>Desulfurococcaceae</taxon>
        <taxon>Ignicoccus</taxon>
    </lineage>
</organism>
<accession>A0A0U3F8K1</accession>
<evidence type="ECO:0000313" key="2">
    <source>
        <dbReference type="Proteomes" id="UP000060778"/>
    </source>
</evidence>
<evidence type="ECO:0000313" key="1">
    <source>
        <dbReference type="EMBL" id="ALU12344.1"/>
    </source>
</evidence>
<gene>
    <name evidence="1" type="ORF">EYM_02655</name>
</gene>
<reference evidence="1 2" key="1">
    <citation type="submission" date="2013-11" db="EMBL/GenBank/DDBJ databases">
        <title>Comparative genomics of Ignicoccus.</title>
        <authorList>
            <person name="Podar M."/>
        </authorList>
    </citation>
    <scope>NUCLEOTIDE SEQUENCE [LARGE SCALE GENOMIC DNA]</scope>
    <source>
        <strain evidence="1 2">DSM 13165</strain>
    </source>
</reference>
<keyword evidence="2" id="KW-1185">Reference proteome</keyword>
<dbReference type="KEGG" id="iis:EYM_02655"/>
<protein>
    <submittedName>
        <fullName evidence="1">Uncharacterized protein</fullName>
    </submittedName>
</protein>
<dbReference type="AlphaFoldDB" id="A0A0U3F8K1"/>
<name>A0A0U3F8K1_9CREN</name>
<sequence>MVLVTLIGGLIGVALAAFYSFSGKGEDEND</sequence>
<dbReference type="Proteomes" id="UP000060778">
    <property type="component" value="Chromosome"/>
</dbReference>
<proteinExistence type="predicted"/>